<dbReference type="SUPFAM" id="SSF56112">
    <property type="entry name" value="Protein kinase-like (PK-like)"/>
    <property type="match status" value="1"/>
</dbReference>
<dbReference type="GO" id="GO:0005524">
    <property type="term" value="F:ATP binding"/>
    <property type="evidence" value="ECO:0007669"/>
    <property type="project" value="InterPro"/>
</dbReference>
<dbReference type="AlphaFoldDB" id="A0A564YK82"/>
<feature type="non-terminal residue" evidence="2">
    <location>
        <position position="76"/>
    </location>
</feature>
<feature type="domain" description="Protein kinase" evidence="1">
    <location>
        <begin position="1"/>
        <end position="76"/>
    </location>
</feature>
<dbReference type="PROSITE" id="PS50011">
    <property type="entry name" value="PROTEIN_KINASE_DOM"/>
    <property type="match status" value="1"/>
</dbReference>
<dbReference type="GO" id="GO:0004672">
    <property type="term" value="F:protein kinase activity"/>
    <property type="evidence" value="ECO:0007669"/>
    <property type="project" value="InterPro"/>
</dbReference>
<evidence type="ECO:0000313" key="2">
    <source>
        <dbReference type="EMBL" id="VUZ47675.1"/>
    </source>
</evidence>
<dbReference type="Gene3D" id="1.10.510.10">
    <property type="entry name" value="Transferase(Phosphotransferase) domain 1"/>
    <property type="match status" value="1"/>
</dbReference>
<evidence type="ECO:0000259" key="1">
    <source>
        <dbReference type="PROSITE" id="PS50011"/>
    </source>
</evidence>
<organism evidence="2 3">
    <name type="scientific">Hymenolepis diminuta</name>
    <name type="common">Rat tapeworm</name>
    <dbReference type="NCBI Taxonomy" id="6216"/>
    <lineage>
        <taxon>Eukaryota</taxon>
        <taxon>Metazoa</taxon>
        <taxon>Spiralia</taxon>
        <taxon>Lophotrochozoa</taxon>
        <taxon>Platyhelminthes</taxon>
        <taxon>Cestoda</taxon>
        <taxon>Eucestoda</taxon>
        <taxon>Cyclophyllidea</taxon>
        <taxon>Hymenolepididae</taxon>
        <taxon>Hymenolepis</taxon>
    </lineage>
</organism>
<gene>
    <name evidence="2" type="ORF">WMSIL1_LOCUS7163</name>
</gene>
<accession>A0A564YK82</accession>
<keyword evidence="3" id="KW-1185">Reference proteome</keyword>
<sequence>LRQIIEALIYLKHLRIVHTKISSQAIYLADKDHAKLANFEHALIYPVNRGEISVEKLTKEEIVRLAPWLAPEVVVF</sequence>
<reference evidence="2 3" key="1">
    <citation type="submission" date="2019-07" db="EMBL/GenBank/DDBJ databases">
        <authorList>
            <person name="Jastrzebski P J."/>
            <person name="Paukszto L."/>
            <person name="Jastrzebski P J."/>
        </authorList>
    </citation>
    <scope>NUCLEOTIDE SEQUENCE [LARGE SCALE GENOMIC DNA]</scope>
    <source>
        <strain evidence="2 3">WMS-il1</strain>
    </source>
</reference>
<feature type="non-terminal residue" evidence="2">
    <location>
        <position position="1"/>
    </location>
</feature>
<evidence type="ECO:0000313" key="3">
    <source>
        <dbReference type="Proteomes" id="UP000321570"/>
    </source>
</evidence>
<dbReference type="InterPro" id="IPR000719">
    <property type="entry name" value="Prot_kinase_dom"/>
</dbReference>
<name>A0A564YK82_HYMDI</name>
<dbReference type="InterPro" id="IPR011009">
    <property type="entry name" value="Kinase-like_dom_sf"/>
</dbReference>
<dbReference type="Proteomes" id="UP000321570">
    <property type="component" value="Unassembled WGS sequence"/>
</dbReference>
<dbReference type="EMBL" id="CABIJS010000255">
    <property type="protein sequence ID" value="VUZ47675.1"/>
    <property type="molecule type" value="Genomic_DNA"/>
</dbReference>
<proteinExistence type="predicted"/>
<protein>
    <recommendedName>
        <fullName evidence="1">Protein kinase domain-containing protein</fullName>
    </recommendedName>
</protein>